<dbReference type="PATRIC" id="fig|1150625.3.peg.2918"/>
<keyword evidence="1" id="KW-1133">Transmembrane helix</keyword>
<reference evidence="2 3" key="1">
    <citation type="journal article" date="2016" name="Front. Microbiol.">
        <title>Microevolution Analysis of Bacillus coahuilensis Unveils Differences in Phosphorus Acquisition Strategies and Their Regulation.</title>
        <authorList>
            <person name="Gomez-Lunar Z."/>
            <person name="Hernandez-Gonzalez I."/>
            <person name="Rodriguez-Torres M.D."/>
            <person name="Souza V."/>
            <person name="Olmedo-Alvarez G."/>
        </authorList>
    </citation>
    <scope>NUCLEOTIDE SEQUENCE [LARGE SCALE GENOMIC DNA]</scope>
    <source>
        <strain evidence="3">p1.1.43</strain>
    </source>
</reference>
<keyword evidence="3" id="KW-1185">Reference proteome</keyword>
<evidence type="ECO:0000313" key="2">
    <source>
        <dbReference type="EMBL" id="KUP04922.1"/>
    </source>
</evidence>
<feature type="transmembrane region" description="Helical" evidence="1">
    <location>
        <begin position="6"/>
        <end position="22"/>
    </location>
</feature>
<dbReference type="EMBL" id="LDYG01000046">
    <property type="protein sequence ID" value="KUP04922.1"/>
    <property type="molecule type" value="Genomic_DNA"/>
</dbReference>
<comment type="caution">
    <text evidence="2">The sequence shown here is derived from an EMBL/GenBank/DDBJ whole genome shotgun (WGS) entry which is preliminary data.</text>
</comment>
<organism evidence="2 3">
    <name type="scientific">Bacillus coahuilensis p1.1.43</name>
    <dbReference type="NCBI Taxonomy" id="1150625"/>
    <lineage>
        <taxon>Bacteria</taxon>
        <taxon>Bacillati</taxon>
        <taxon>Bacillota</taxon>
        <taxon>Bacilli</taxon>
        <taxon>Bacillales</taxon>
        <taxon>Bacillaceae</taxon>
        <taxon>Bacillus</taxon>
    </lineage>
</organism>
<gene>
    <name evidence="2" type="ORF">Q75_13900</name>
</gene>
<evidence type="ECO:0000256" key="1">
    <source>
        <dbReference type="SAM" id="Phobius"/>
    </source>
</evidence>
<name>A0A147K5M8_9BACI</name>
<keyword evidence="1" id="KW-0472">Membrane</keyword>
<dbReference type="AlphaFoldDB" id="A0A147K5M8"/>
<sequence>MKKSSFLIISTVLVGLGTIPLIKKSVGRTLYRPIGVIPHYTVNEQDLTKVIAYYTCDGKPFMTLEMDTDTEEVTIVGSLQDKRKTRKLAKKYRLADEELGEMLKQGAFKYFQDYQKSTH</sequence>
<protein>
    <submittedName>
        <fullName evidence="2">Uncharacterized protein</fullName>
    </submittedName>
</protein>
<accession>A0A147K5M8</accession>
<keyword evidence="1" id="KW-0812">Transmembrane</keyword>
<proteinExistence type="predicted"/>
<evidence type="ECO:0000313" key="3">
    <source>
        <dbReference type="Proteomes" id="UP000074108"/>
    </source>
</evidence>
<dbReference type="RefSeq" id="WP_059351708.1">
    <property type="nucleotide sequence ID" value="NZ_LDYG01000046.1"/>
</dbReference>
<dbReference type="Proteomes" id="UP000074108">
    <property type="component" value="Unassembled WGS sequence"/>
</dbReference>